<proteinExistence type="predicted"/>
<dbReference type="Gene3D" id="1.10.10.10">
    <property type="entry name" value="Winged helix-like DNA-binding domain superfamily/Winged helix DNA-binding domain"/>
    <property type="match status" value="1"/>
</dbReference>
<dbReference type="Pfam" id="PF07702">
    <property type="entry name" value="UTRA"/>
    <property type="match status" value="1"/>
</dbReference>
<evidence type="ECO:0000313" key="7">
    <source>
        <dbReference type="Proteomes" id="UP000437736"/>
    </source>
</evidence>
<comment type="caution">
    <text evidence="6">The sequence shown here is derived from an EMBL/GenBank/DDBJ whole genome shotgun (WGS) entry which is preliminary data.</text>
</comment>
<dbReference type="PROSITE" id="PS50949">
    <property type="entry name" value="HTH_GNTR"/>
    <property type="match status" value="1"/>
</dbReference>
<sequence>MSRTEGWHAPGRWHRVTGAAPDGQAPGERAGADGWMSGLGVRRGSFVPLHRQIHDLVRHEIVAGRLHPGTRLPAEGWLAERWGVSLAPVRQALVDLAAEGYLDRERGRGTFVRQPKFDEKLSILSSFSGSHAEQGDRPELTLLYSGRVPAPAEASAALGLRARKLVLIQRLAYLDSSPVALLSAFLDPARFPGIERRDLHEGSLYRTLDAAYGIELVRAESVIEVVRAADDEAVPLGVGAGAMVLRVDSVTYDKADAAVEFSRVLYRVERFRFSLDSYRLDDRVLHFPASHVRKGASR</sequence>
<evidence type="ECO:0000256" key="4">
    <source>
        <dbReference type="SAM" id="MobiDB-lite"/>
    </source>
</evidence>
<dbReference type="InterPro" id="IPR011663">
    <property type="entry name" value="UTRA"/>
</dbReference>
<dbReference type="SUPFAM" id="SSF64288">
    <property type="entry name" value="Chorismate lyase-like"/>
    <property type="match status" value="1"/>
</dbReference>
<gene>
    <name evidence="6" type="ORF">GHK86_09870</name>
</gene>
<keyword evidence="7" id="KW-1185">Reference proteome</keyword>
<dbReference type="InterPro" id="IPR050679">
    <property type="entry name" value="Bact_HTH_transcr_reg"/>
</dbReference>
<dbReference type="PANTHER" id="PTHR44846:SF17">
    <property type="entry name" value="GNTR-FAMILY TRANSCRIPTIONAL REGULATOR"/>
    <property type="match status" value="1"/>
</dbReference>
<feature type="region of interest" description="Disordered" evidence="4">
    <location>
        <begin position="1"/>
        <end position="29"/>
    </location>
</feature>
<dbReference type="Proteomes" id="UP000437736">
    <property type="component" value="Unassembled WGS sequence"/>
</dbReference>
<organism evidence="6 7">
    <name type="scientific">Acidiferrimicrobium australe</name>
    <dbReference type="NCBI Taxonomy" id="2664430"/>
    <lineage>
        <taxon>Bacteria</taxon>
        <taxon>Bacillati</taxon>
        <taxon>Actinomycetota</taxon>
        <taxon>Acidimicrobiia</taxon>
        <taxon>Acidimicrobiales</taxon>
        <taxon>Acidimicrobiaceae</taxon>
        <taxon>Acidiferrimicrobium</taxon>
    </lineage>
</organism>
<dbReference type="InterPro" id="IPR000524">
    <property type="entry name" value="Tscrpt_reg_HTH_GntR"/>
</dbReference>
<protein>
    <submittedName>
        <fullName evidence="6">UTRA domain-containing protein</fullName>
    </submittedName>
</protein>
<dbReference type="InterPro" id="IPR036388">
    <property type="entry name" value="WH-like_DNA-bd_sf"/>
</dbReference>
<dbReference type="Gene3D" id="3.40.1410.10">
    <property type="entry name" value="Chorismate lyase-like"/>
    <property type="match status" value="1"/>
</dbReference>
<accession>A0ABW9QUB9</accession>
<evidence type="ECO:0000313" key="6">
    <source>
        <dbReference type="EMBL" id="MST33024.1"/>
    </source>
</evidence>
<dbReference type="PANTHER" id="PTHR44846">
    <property type="entry name" value="MANNOSYL-D-GLYCERATE TRANSPORT/METABOLISM SYSTEM REPRESSOR MNGR-RELATED"/>
    <property type="match status" value="1"/>
</dbReference>
<name>A0ABW9QUB9_9ACTN</name>
<evidence type="ECO:0000259" key="5">
    <source>
        <dbReference type="PROSITE" id="PS50949"/>
    </source>
</evidence>
<keyword evidence="3" id="KW-0804">Transcription</keyword>
<keyword evidence="2" id="KW-0238">DNA-binding</keyword>
<dbReference type="EMBL" id="WJHE01000459">
    <property type="protein sequence ID" value="MST33024.1"/>
    <property type="molecule type" value="Genomic_DNA"/>
</dbReference>
<dbReference type="SUPFAM" id="SSF46785">
    <property type="entry name" value="Winged helix' DNA-binding domain"/>
    <property type="match status" value="1"/>
</dbReference>
<evidence type="ECO:0000256" key="2">
    <source>
        <dbReference type="ARBA" id="ARBA00023125"/>
    </source>
</evidence>
<dbReference type="Pfam" id="PF00392">
    <property type="entry name" value="GntR"/>
    <property type="match status" value="1"/>
</dbReference>
<dbReference type="SMART" id="SM00866">
    <property type="entry name" value="UTRA"/>
    <property type="match status" value="1"/>
</dbReference>
<dbReference type="CDD" id="cd07377">
    <property type="entry name" value="WHTH_GntR"/>
    <property type="match status" value="1"/>
</dbReference>
<reference evidence="6 7" key="1">
    <citation type="submission" date="2019-11" db="EMBL/GenBank/DDBJ databases">
        <title>Acidiferrimicrobium australis gen. nov., sp. nov., an acidophilic and obligately heterotrophic, member of the Actinobacteria that catalyses dissimilatory oxido- reduction of iron isolated from metal-rich acidic water in Chile.</title>
        <authorList>
            <person name="Gonzalez D."/>
            <person name="Huber K."/>
            <person name="Hedrich S."/>
            <person name="Rojas-Villalobos C."/>
            <person name="Quatrini R."/>
            <person name="Dinamarca M.A."/>
            <person name="Schwarz A."/>
            <person name="Canales C."/>
            <person name="Nancucheo I."/>
        </authorList>
    </citation>
    <scope>NUCLEOTIDE SEQUENCE [LARGE SCALE GENOMIC DNA]</scope>
    <source>
        <strain evidence="6 7">USS-CCA1</strain>
    </source>
</reference>
<evidence type="ECO:0000256" key="3">
    <source>
        <dbReference type="ARBA" id="ARBA00023163"/>
    </source>
</evidence>
<evidence type="ECO:0000256" key="1">
    <source>
        <dbReference type="ARBA" id="ARBA00023015"/>
    </source>
</evidence>
<dbReference type="SMART" id="SM00345">
    <property type="entry name" value="HTH_GNTR"/>
    <property type="match status" value="1"/>
</dbReference>
<dbReference type="InterPro" id="IPR028978">
    <property type="entry name" value="Chorismate_lyase_/UTRA_dom_sf"/>
</dbReference>
<dbReference type="InterPro" id="IPR036390">
    <property type="entry name" value="WH_DNA-bd_sf"/>
</dbReference>
<keyword evidence="1" id="KW-0805">Transcription regulation</keyword>
<feature type="domain" description="HTH gntR-type" evidence="5">
    <location>
        <begin position="47"/>
        <end position="115"/>
    </location>
</feature>